<evidence type="ECO:0000313" key="14">
    <source>
        <dbReference type="Proteomes" id="UP000542353"/>
    </source>
</evidence>
<feature type="binding site" evidence="12">
    <location>
        <position position="106"/>
    </location>
    <ligand>
        <name>NAD(+)</name>
        <dbReference type="ChEBI" id="CHEBI:57540"/>
    </ligand>
</feature>
<feature type="active site" description="Proton acceptor" evidence="10">
    <location>
        <position position="169"/>
    </location>
</feature>
<dbReference type="Gene3D" id="3.40.50.720">
    <property type="entry name" value="NAD(P)-binding Rossmann-like Domain"/>
    <property type="match status" value="1"/>
</dbReference>
<gene>
    <name evidence="13" type="ORF">HNR60_001358</name>
</gene>
<dbReference type="PANTHER" id="PTHR43159:SF2">
    <property type="entry name" value="ENOYL-[ACYL-CARRIER-PROTEIN] REDUCTASE [NADH], CHLOROPLASTIC"/>
    <property type="match status" value="1"/>
</dbReference>
<evidence type="ECO:0000256" key="6">
    <source>
        <dbReference type="ARBA" id="ARBA00023098"/>
    </source>
</evidence>
<dbReference type="EMBL" id="JACHIH010000005">
    <property type="protein sequence ID" value="MBB5046610.1"/>
    <property type="molecule type" value="Genomic_DNA"/>
</dbReference>
<dbReference type="PANTHER" id="PTHR43159">
    <property type="entry name" value="ENOYL-[ACYL-CARRIER-PROTEIN] REDUCTASE"/>
    <property type="match status" value="1"/>
</dbReference>
<dbReference type="Proteomes" id="UP000542353">
    <property type="component" value="Unassembled WGS sequence"/>
</dbReference>
<feature type="binding site" evidence="12">
    <location>
        <position position="27"/>
    </location>
    <ligand>
        <name>NAD(+)</name>
        <dbReference type="ChEBI" id="CHEBI:57540"/>
    </ligand>
</feature>
<keyword evidence="14" id="KW-1185">Reference proteome</keyword>
<evidence type="ECO:0000256" key="2">
    <source>
        <dbReference type="ARBA" id="ARBA00009233"/>
    </source>
</evidence>
<keyword evidence="4" id="KW-0276">Fatty acid metabolism</keyword>
<comment type="caution">
    <text evidence="13">The sequence shown here is derived from an EMBL/GenBank/DDBJ whole genome shotgun (WGS) entry which is preliminary data.</text>
</comment>
<dbReference type="AlphaFoldDB" id="A0A7W8DY95"/>
<feature type="binding site" evidence="12">
    <location>
        <position position="176"/>
    </location>
    <ligand>
        <name>NAD(+)</name>
        <dbReference type="ChEBI" id="CHEBI:57540"/>
    </ligand>
</feature>
<dbReference type="PRINTS" id="PR00081">
    <property type="entry name" value="GDHRDH"/>
</dbReference>
<proteinExistence type="inferred from homology"/>
<dbReference type="InterPro" id="IPR036291">
    <property type="entry name" value="NAD(P)-bd_dom_sf"/>
</dbReference>
<dbReference type="RefSeq" id="WP_184255696.1">
    <property type="nucleotide sequence ID" value="NZ_JACHIH010000005.1"/>
</dbReference>
<comment type="pathway">
    <text evidence="1">Lipid metabolism; fatty acid biosynthesis.</text>
</comment>
<sequence>MDDNSFSTLSPDQGLFSLSGKKILVVGIANENSIAWGCAKAYRAMGADLAITYLNDKSERFVRPLAEQLDASIIVKADVTREGELEAVFDTINSKWGRLDGLLHSIAFAPMADLHGRVVDCSREGFMTAMDVSCHSFIRMSKLAEPLMPEGGSIQTLSYLGADKVVDHYNIMGPVKAALESVTRYLASELGLKGIRVNTLSPGPLKTRAASGIGHFDELIAKATERALTHQLTTIEEVGAYSGFLMTEQARSVTGELHYIDGGYNTVG</sequence>
<evidence type="ECO:0000256" key="12">
    <source>
        <dbReference type="PIRSR" id="PIRSR000094-3"/>
    </source>
</evidence>
<dbReference type="PIRSF" id="PIRSF000094">
    <property type="entry name" value="Enoyl-ACP_rdct"/>
    <property type="match status" value="1"/>
</dbReference>
<evidence type="ECO:0000313" key="13">
    <source>
        <dbReference type="EMBL" id="MBB5046610.1"/>
    </source>
</evidence>
<keyword evidence="3 9" id="KW-0444">Lipid biosynthesis</keyword>
<dbReference type="Pfam" id="PF13561">
    <property type="entry name" value="adh_short_C2"/>
    <property type="match status" value="1"/>
</dbReference>
<feature type="binding site" evidence="12">
    <location>
        <begin position="78"/>
        <end position="79"/>
    </location>
    <ligand>
        <name>NAD(+)</name>
        <dbReference type="ChEBI" id="CHEBI:57540"/>
    </ligand>
</feature>
<dbReference type="NCBIfam" id="NF005717">
    <property type="entry name" value="PRK07533.1"/>
    <property type="match status" value="1"/>
</dbReference>
<feature type="active site" description="Proton acceptor" evidence="10">
    <location>
        <position position="159"/>
    </location>
</feature>
<dbReference type="GO" id="GO:0006633">
    <property type="term" value="P:fatty acid biosynthetic process"/>
    <property type="evidence" value="ECO:0007669"/>
    <property type="project" value="UniProtKB-UniPathway"/>
</dbReference>
<dbReference type="CDD" id="cd05372">
    <property type="entry name" value="ENR_SDR"/>
    <property type="match status" value="1"/>
</dbReference>
<keyword evidence="5 9" id="KW-0560">Oxidoreductase</keyword>
<accession>A0A7W8DY95</accession>
<evidence type="ECO:0000256" key="11">
    <source>
        <dbReference type="PIRSR" id="PIRSR000094-2"/>
    </source>
</evidence>
<evidence type="ECO:0000256" key="7">
    <source>
        <dbReference type="ARBA" id="ARBA00023160"/>
    </source>
</evidence>
<dbReference type="Gene3D" id="1.10.8.400">
    <property type="entry name" value="Enoyl acyl carrier protein reductase"/>
    <property type="match status" value="1"/>
</dbReference>
<evidence type="ECO:0000256" key="9">
    <source>
        <dbReference type="PIRNR" id="PIRNR000094"/>
    </source>
</evidence>
<evidence type="ECO:0000256" key="4">
    <source>
        <dbReference type="ARBA" id="ARBA00022832"/>
    </source>
</evidence>
<keyword evidence="9 12" id="KW-0520">NAD</keyword>
<evidence type="ECO:0000256" key="10">
    <source>
        <dbReference type="PIRSR" id="PIRSR000094-1"/>
    </source>
</evidence>
<evidence type="ECO:0000256" key="3">
    <source>
        <dbReference type="ARBA" id="ARBA00022516"/>
    </source>
</evidence>
<reference evidence="13 14" key="1">
    <citation type="submission" date="2020-08" db="EMBL/GenBank/DDBJ databases">
        <title>Genomic Encyclopedia of Type Strains, Phase IV (KMG-IV): sequencing the most valuable type-strain genomes for metagenomic binning, comparative biology and taxonomic classification.</title>
        <authorList>
            <person name="Goeker M."/>
        </authorList>
    </citation>
    <scope>NUCLEOTIDE SEQUENCE [LARGE SCALE GENOMIC DNA]</scope>
    <source>
        <strain evidence="13 14">DSM 12706</strain>
    </source>
</reference>
<evidence type="ECO:0000256" key="8">
    <source>
        <dbReference type="ARBA" id="ARBA00048572"/>
    </source>
</evidence>
<keyword evidence="6" id="KW-0443">Lipid metabolism</keyword>
<dbReference type="SUPFAM" id="SSF51735">
    <property type="entry name" value="NAD(P)-binding Rossmann-fold domains"/>
    <property type="match status" value="1"/>
</dbReference>
<dbReference type="GO" id="GO:0004318">
    <property type="term" value="F:enoyl-[acyl-carrier-protein] reductase (NADH) activity"/>
    <property type="evidence" value="ECO:0007669"/>
    <property type="project" value="UniProtKB-EC"/>
</dbReference>
<keyword evidence="7 9" id="KW-0275">Fatty acid biosynthesis</keyword>
<dbReference type="EC" id="1.3.1.9" evidence="9"/>
<comment type="similarity">
    <text evidence="2 9">Belongs to the short-chain dehydrogenases/reductases (SDR) family. FabI subfamily.</text>
</comment>
<protein>
    <recommendedName>
        <fullName evidence="9">Enoyl-[acyl-carrier-protein] reductase [NADH]</fullName>
        <ecNumber evidence="9">1.3.1.9</ecNumber>
    </recommendedName>
</protein>
<dbReference type="InterPro" id="IPR002347">
    <property type="entry name" value="SDR_fam"/>
</dbReference>
<dbReference type="InterPro" id="IPR014358">
    <property type="entry name" value="Enoyl-ACP_Rdtase_NADH"/>
</dbReference>
<feature type="binding site" evidence="11">
    <location>
        <position position="109"/>
    </location>
    <ligand>
        <name>substrate</name>
    </ligand>
</feature>
<feature type="binding site" evidence="12">
    <location>
        <begin position="33"/>
        <end position="34"/>
    </location>
    <ligand>
        <name>NAD(+)</name>
        <dbReference type="ChEBI" id="CHEBI:57540"/>
    </ligand>
</feature>
<evidence type="ECO:0000256" key="1">
    <source>
        <dbReference type="ARBA" id="ARBA00005194"/>
    </source>
</evidence>
<comment type="catalytic activity">
    <reaction evidence="8 9">
        <text>a 2,3-saturated acyl-[ACP] + NAD(+) = a (2E)-enoyl-[ACP] + NADH + H(+)</text>
        <dbReference type="Rhea" id="RHEA:10240"/>
        <dbReference type="Rhea" id="RHEA-COMP:9925"/>
        <dbReference type="Rhea" id="RHEA-COMP:9926"/>
        <dbReference type="ChEBI" id="CHEBI:15378"/>
        <dbReference type="ChEBI" id="CHEBI:57540"/>
        <dbReference type="ChEBI" id="CHEBI:57945"/>
        <dbReference type="ChEBI" id="CHEBI:78784"/>
        <dbReference type="ChEBI" id="CHEBI:78785"/>
        <dbReference type="EC" id="1.3.1.9"/>
    </reaction>
</comment>
<evidence type="ECO:0000256" key="5">
    <source>
        <dbReference type="ARBA" id="ARBA00023002"/>
    </source>
</evidence>
<name>A0A7W8DY95_9BRAD</name>
<organism evidence="13 14">
    <name type="scientific">Rhodopseudomonas rhenobacensis</name>
    <dbReference type="NCBI Taxonomy" id="87461"/>
    <lineage>
        <taxon>Bacteria</taxon>
        <taxon>Pseudomonadati</taxon>
        <taxon>Pseudomonadota</taxon>
        <taxon>Alphaproteobacteria</taxon>
        <taxon>Hyphomicrobiales</taxon>
        <taxon>Nitrobacteraceae</taxon>
        <taxon>Rhodopseudomonas</taxon>
    </lineage>
</organism>
<dbReference type="UniPathway" id="UPA00094"/>